<dbReference type="Proteomes" id="UP001281147">
    <property type="component" value="Unassembled WGS sequence"/>
</dbReference>
<reference evidence="1" key="1">
    <citation type="submission" date="2023-07" db="EMBL/GenBank/DDBJ databases">
        <title>Black Yeasts Isolated from many extreme environments.</title>
        <authorList>
            <person name="Coleine C."/>
            <person name="Stajich J.E."/>
            <person name="Selbmann L."/>
        </authorList>
    </citation>
    <scope>NUCLEOTIDE SEQUENCE</scope>
    <source>
        <strain evidence="1">CCFEE 5714</strain>
    </source>
</reference>
<protein>
    <submittedName>
        <fullName evidence="1">Uncharacterized protein</fullName>
    </submittedName>
</protein>
<keyword evidence="2" id="KW-1185">Reference proteome</keyword>
<gene>
    <name evidence="1" type="ORF">LTR37_021142</name>
</gene>
<organism evidence="1 2">
    <name type="scientific">Vermiconidia calcicola</name>
    <dbReference type="NCBI Taxonomy" id="1690605"/>
    <lineage>
        <taxon>Eukaryota</taxon>
        <taxon>Fungi</taxon>
        <taxon>Dikarya</taxon>
        <taxon>Ascomycota</taxon>
        <taxon>Pezizomycotina</taxon>
        <taxon>Dothideomycetes</taxon>
        <taxon>Dothideomycetidae</taxon>
        <taxon>Mycosphaerellales</taxon>
        <taxon>Extremaceae</taxon>
        <taxon>Vermiconidia</taxon>
    </lineage>
</organism>
<evidence type="ECO:0000313" key="1">
    <source>
        <dbReference type="EMBL" id="KAK3680591.1"/>
    </source>
</evidence>
<name>A0ACC3M9J7_9PEZI</name>
<dbReference type="EMBL" id="JAUTXU010000441">
    <property type="protein sequence ID" value="KAK3680591.1"/>
    <property type="molecule type" value="Genomic_DNA"/>
</dbReference>
<evidence type="ECO:0000313" key="2">
    <source>
        <dbReference type="Proteomes" id="UP001281147"/>
    </source>
</evidence>
<comment type="caution">
    <text evidence="1">The sequence shown here is derived from an EMBL/GenBank/DDBJ whole genome shotgun (WGS) entry which is preliminary data.</text>
</comment>
<proteinExistence type="predicted"/>
<accession>A0ACC3M9J7</accession>
<feature type="non-terminal residue" evidence="1">
    <location>
        <position position="236"/>
    </location>
</feature>
<sequence length="236" mass="26020">MRKALLDTRPISPRTRHSSVLLVDLPNPEPLLPPCHCPAQDTRSSTILSSSSDLPDIETFLPRRYRVAKPPNVPLSPVAAQRVSRRVSEESDGTEESVSVSIGETDRSGELDSDNDLAGFVVPDDVEDGDNSEERDRSEDGRFGGAFGFEATPYDRIEPFNLTHQPSSSTRKDTHTSSSEPVRVVRRKRRGLAQRAERPKRLRGQGSMSSPRPTPPVYVVQTGTLDHPIDLCSSPL</sequence>